<evidence type="ECO:0000259" key="5">
    <source>
        <dbReference type="Pfam" id="PF02650"/>
    </source>
</evidence>
<dbReference type="Gene3D" id="3.10.28.10">
    <property type="entry name" value="Homing endonucleases"/>
    <property type="match status" value="1"/>
</dbReference>
<dbReference type="RefSeq" id="WP_251511167.1">
    <property type="nucleotide sequence ID" value="NZ_JAMBON010000002.1"/>
</dbReference>
<gene>
    <name evidence="4 8" type="primary">whiA</name>
    <name evidence="8" type="ORF">ACFSBH_09310</name>
</gene>
<dbReference type="PANTHER" id="PTHR37307">
    <property type="entry name" value="CELL DIVISION PROTEIN WHIA-RELATED"/>
    <property type="match status" value="1"/>
</dbReference>
<comment type="function">
    <text evidence="4">Involved in cell division and chromosome segregation.</text>
</comment>
<keyword evidence="1 4" id="KW-0132">Cell division</keyword>
<organism evidence="8 9">
    <name type="scientific">Oceanobacillus luteolus</name>
    <dbReference type="NCBI Taxonomy" id="1274358"/>
    <lineage>
        <taxon>Bacteria</taxon>
        <taxon>Bacillati</taxon>
        <taxon>Bacillota</taxon>
        <taxon>Bacilli</taxon>
        <taxon>Bacillales</taxon>
        <taxon>Bacillaceae</taxon>
        <taxon>Oceanobacillus</taxon>
    </lineage>
</organism>
<dbReference type="InterPro" id="IPR003802">
    <property type="entry name" value="Sporulation_regulator_WhiA"/>
</dbReference>
<protein>
    <recommendedName>
        <fullName evidence="4">Probable cell division protein WhiA</fullName>
    </recommendedName>
</protein>
<feature type="domain" description="Sporulation regulator WhiA C-terminal" evidence="5">
    <location>
        <begin position="220"/>
        <end position="304"/>
    </location>
</feature>
<dbReference type="Pfam" id="PF02650">
    <property type="entry name" value="HTH_WhiA"/>
    <property type="match status" value="1"/>
</dbReference>
<keyword evidence="3 4" id="KW-0131">Cell cycle</keyword>
<keyword evidence="9" id="KW-1185">Reference proteome</keyword>
<dbReference type="SUPFAM" id="SSF55608">
    <property type="entry name" value="Homing endonucleases"/>
    <property type="match status" value="1"/>
</dbReference>
<dbReference type="InterPro" id="IPR018478">
    <property type="entry name" value="Sporu_reg_WhiA_N_dom"/>
</dbReference>
<evidence type="ECO:0000256" key="3">
    <source>
        <dbReference type="ARBA" id="ARBA00023306"/>
    </source>
</evidence>
<evidence type="ECO:0000259" key="6">
    <source>
        <dbReference type="Pfam" id="PF10298"/>
    </source>
</evidence>
<proteinExistence type="inferred from homology"/>
<dbReference type="InterPro" id="IPR023054">
    <property type="entry name" value="Sporulation_regulator_WhiA_C"/>
</dbReference>
<comment type="caution">
    <text evidence="8">The sequence shown here is derived from an EMBL/GenBank/DDBJ whole genome shotgun (WGS) entry which is preliminary data.</text>
</comment>
<name>A0ABW4HRD9_9BACI</name>
<evidence type="ECO:0000256" key="4">
    <source>
        <dbReference type="HAMAP-Rule" id="MF_01420"/>
    </source>
</evidence>
<evidence type="ECO:0000259" key="7">
    <source>
        <dbReference type="Pfam" id="PF14527"/>
    </source>
</evidence>
<feature type="domain" description="WhiA LAGLIDADG-like" evidence="7">
    <location>
        <begin position="125"/>
        <end position="217"/>
    </location>
</feature>
<accession>A0ABW4HRD9</accession>
<evidence type="ECO:0000313" key="9">
    <source>
        <dbReference type="Proteomes" id="UP001597221"/>
    </source>
</evidence>
<dbReference type="InterPro" id="IPR039518">
    <property type="entry name" value="WhiA_LAGLIDADG_dom"/>
</dbReference>
<comment type="similarity">
    <text evidence="4">Belongs to the WhiA family.</text>
</comment>
<reference evidence="9" key="1">
    <citation type="journal article" date="2019" name="Int. J. Syst. Evol. Microbiol.">
        <title>The Global Catalogue of Microorganisms (GCM) 10K type strain sequencing project: providing services to taxonomists for standard genome sequencing and annotation.</title>
        <authorList>
            <consortium name="The Broad Institute Genomics Platform"/>
            <consortium name="The Broad Institute Genome Sequencing Center for Infectious Disease"/>
            <person name="Wu L."/>
            <person name="Ma J."/>
        </authorList>
    </citation>
    <scope>NUCLEOTIDE SEQUENCE [LARGE SCALE GENOMIC DNA]</scope>
    <source>
        <strain evidence="9">CGMCC 1.12376</strain>
    </source>
</reference>
<keyword evidence="2 4" id="KW-0238">DNA-binding</keyword>
<dbReference type="Pfam" id="PF10298">
    <property type="entry name" value="WhiA_N"/>
    <property type="match status" value="1"/>
</dbReference>
<dbReference type="InterPro" id="IPR027434">
    <property type="entry name" value="Homing_endonucl"/>
</dbReference>
<dbReference type="Proteomes" id="UP001597221">
    <property type="component" value="Unassembled WGS sequence"/>
</dbReference>
<dbReference type="EMBL" id="JBHUDE010000043">
    <property type="protein sequence ID" value="MFD1607851.1"/>
    <property type="molecule type" value="Genomic_DNA"/>
</dbReference>
<dbReference type="NCBIfam" id="TIGR00647">
    <property type="entry name" value="DNA_bind_WhiA"/>
    <property type="match status" value="1"/>
</dbReference>
<dbReference type="Pfam" id="PF14527">
    <property type="entry name" value="LAGLIDADG_WhiA"/>
    <property type="match status" value="1"/>
</dbReference>
<feature type="domain" description="Sporulation transcription regulator WhiA N-terminal" evidence="6">
    <location>
        <begin position="21"/>
        <end position="103"/>
    </location>
</feature>
<dbReference type="HAMAP" id="MF_01420">
    <property type="entry name" value="HTH_type_WhiA"/>
    <property type="match status" value="1"/>
</dbReference>
<evidence type="ECO:0000256" key="2">
    <source>
        <dbReference type="ARBA" id="ARBA00023125"/>
    </source>
</evidence>
<sequence length="316" mass="36205">MSFAAQIKKELTTIETDEPIQKAELAALIRMNGVISISRQRYSLDVQTENAAIARRIYTLVKNNYQVPIEVLVRKKMKLKKNNIYIVRLKEQVRNTLKDLGIMKEHLEINRTISPAIFEDEQLKRAYLRGAFLAGGSVNNPETSSYHLEIYNFHEEHNTSLCELLNTFGLKSKTLERKHGHIVYIKEAEKITEFLGVIGAHNALFKFEDVRIVRDMRNSVNRLVNCETANLNKTIGAAFRQIENIKLIERTVGLDQLPEKLQEIAVLRLENEDVSLKELGELVKSGKISKSGVNHRLKKIDEFADKIRQGEVIVNK</sequence>
<dbReference type="GO" id="GO:0003677">
    <property type="term" value="F:DNA binding"/>
    <property type="evidence" value="ECO:0007669"/>
    <property type="project" value="UniProtKB-KW"/>
</dbReference>
<evidence type="ECO:0000313" key="8">
    <source>
        <dbReference type="EMBL" id="MFD1607851.1"/>
    </source>
</evidence>
<dbReference type="PANTHER" id="PTHR37307:SF1">
    <property type="entry name" value="CELL DIVISION PROTEIN WHIA-RELATED"/>
    <property type="match status" value="1"/>
</dbReference>
<evidence type="ECO:0000256" key="1">
    <source>
        <dbReference type="ARBA" id="ARBA00022618"/>
    </source>
</evidence>